<dbReference type="NCBIfam" id="TIGR03519">
    <property type="entry name" value="T9SS_PorP_fam"/>
    <property type="match status" value="1"/>
</dbReference>
<dbReference type="Proteomes" id="UP000466586">
    <property type="component" value="Unassembled WGS sequence"/>
</dbReference>
<proteinExistence type="predicted"/>
<gene>
    <name evidence="1" type="ORF">GS399_15325</name>
</gene>
<comment type="caution">
    <text evidence="1">The sequence shown here is derived from an EMBL/GenBank/DDBJ whole genome shotgun (WGS) entry which is preliminary data.</text>
</comment>
<reference evidence="1 2" key="1">
    <citation type="submission" date="2019-11" db="EMBL/GenBank/DDBJ databases">
        <title>Pedobacter sp. HMF7647 Genome sequencing and assembly.</title>
        <authorList>
            <person name="Kang H."/>
            <person name="Kim H."/>
            <person name="Joh K."/>
        </authorList>
    </citation>
    <scope>NUCLEOTIDE SEQUENCE [LARGE SCALE GENOMIC DNA]</scope>
    <source>
        <strain evidence="1 2">HMF7647</strain>
    </source>
</reference>
<keyword evidence="2" id="KW-1185">Reference proteome</keyword>
<dbReference type="EMBL" id="WVHT01000007">
    <property type="protein sequence ID" value="MXV52345.1"/>
    <property type="molecule type" value="Genomic_DNA"/>
</dbReference>
<sequence>MLGAVLCSATLGMAQTSGPILSYTFNEVAVNPAYIGAYEGFTAGLNARKQSLNVEGAPSAQRMNIAMPLGNTKGSVGLLLNNNSFGVTSQLDVMAQYSYKLQLSNGSLYFGLQGGGESLKESNEDLLIKDQETTGLFANTSRAFAFNAGFGMYYDGDKYYIGLSAPQFFYNSFKGNEVTSQLFDKNMFRTYLAAGYTFATSQGMKLRPSGLVCYQASGSVNAEGVLTALFMDDTFWIGALYRTSQEAGLNIGFKIQKLIGLNYSFGAGTGELSQQAGTTHELGLRLSIPAKKN</sequence>
<name>A0A7K1YCQ1_9SPHI</name>
<evidence type="ECO:0000313" key="1">
    <source>
        <dbReference type="EMBL" id="MXV52345.1"/>
    </source>
</evidence>
<dbReference type="InterPro" id="IPR019861">
    <property type="entry name" value="PorP/SprF_Bacteroidetes"/>
</dbReference>
<organism evidence="1 2">
    <name type="scientific">Hufsiella arboris</name>
    <dbReference type="NCBI Taxonomy" id="2695275"/>
    <lineage>
        <taxon>Bacteria</taxon>
        <taxon>Pseudomonadati</taxon>
        <taxon>Bacteroidota</taxon>
        <taxon>Sphingobacteriia</taxon>
        <taxon>Sphingobacteriales</taxon>
        <taxon>Sphingobacteriaceae</taxon>
        <taxon>Hufsiella</taxon>
    </lineage>
</organism>
<dbReference type="Pfam" id="PF11751">
    <property type="entry name" value="PorP_SprF"/>
    <property type="match status" value="1"/>
</dbReference>
<accession>A0A7K1YCQ1</accession>
<protein>
    <submittedName>
        <fullName evidence="1">Type IX secretion system membrane protein PorP/SprF</fullName>
    </submittedName>
</protein>
<evidence type="ECO:0000313" key="2">
    <source>
        <dbReference type="Proteomes" id="UP000466586"/>
    </source>
</evidence>
<dbReference type="AlphaFoldDB" id="A0A7K1YCQ1"/>